<keyword evidence="1" id="KW-0472">Membrane</keyword>
<protein>
    <submittedName>
        <fullName evidence="2">Uncharacterized protein</fullName>
    </submittedName>
</protein>
<accession>A0A3S5BQN1</accession>
<comment type="caution">
    <text evidence="2">The sequence shown here is derived from an EMBL/GenBank/DDBJ whole genome shotgun (WGS) entry which is preliminary data.</text>
</comment>
<keyword evidence="3" id="KW-1185">Reference proteome</keyword>
<dbReference type="AlphaFoldDB" id="A0A3S5BQN1"/>
<feature type="transmembrane region" description="Helical" evidence="1">
    <location>
        <begin position="33"/>
        <end position="57"/>
    </location>
</feature>
<gene>
    <name evidence="2" type="ORF">PXEA_LOCUS28401</name>
</gene>
<evidence type="ECO:0000256" key="1">
    <source>
        <dbReference type="SAM" id="Phobius"/>
    </source>
</evidence>
<keyword evidence="1" id="KW-0812">Transmembrane</keyword>
<sequence length="115" mass="12535">MQEHQLSGLVGLRSVAHPVIYITPVGMATLHFFLWNVLFFWPHFLVLLGTFLVQFTLSRLSGVKRWPGSDVNPLRPIGALACPTPIGPGYLRSVLSSPLLIGSPSQLATLTFVPG</sequence>
<dbReference type="Proteomes" id="UP000784294">
    <property type="component" value="Unassembled WGS sequence"/>
</dbReference>
<evidence type="ECO:0000313" key="2">
    <source>
        <dbReference type="EMBL" id="VEL34961.1"/>
    </source>
</evidence>
<name>A0A3S5BQN1_9PLAT</name>
<keyword evidence="1" id="KW-1133">Transmembrane helix</keyword>
<evidence type="ECO:0000313" key="3">
    <source>
        <dbReference type="Proteomes" id="UP000784294"/>
    </source>
</evidence>
<dbReference type="EMBL" id="CAAALY010248767">
    <property type="protein sequence ID" value="VEL34961.1"/>
    <property type="molecule type" value="Genomic_DNA"/>
</dbReference>
<reference evidence="2" key="1">
    <citation type="submission" date="2018-11" db="EMBL/GenBank/DDBJ databases">
        <authorList>
            <consortium name="Pathogen Informatics"/>
        </authorList>
    </citation>
    <scope>NUCLEOTIDE SEQUENCE</scope>
</reference>
<proteinExistence type="predicted"/>
<organism evidence="2 3">
    <name type="scientific">Protopolystoma xenopodis</name>
    <dbReference type="NCBI Taxonomy" id="117903"/>
    <lineage>
        <taxon>Eukaryota</taxon>
        <taxon>Metazoa</taxon>
        <taxon>Spiralia</taxon>
        <taxon>Lophotrochozoa</taxon>
        <taxon>Platyhelminthes</taxon>
        <taxon>Monogenea</taxon>
        <taxon>Polyopisthocotylea</taxon>
        <taxon>Polystomatidea</taxon>
        <taxon>Polystomatidae</taxon>
        <taxon>Protopolystoma</taxon>
    </lineage>
</organism>